<sequence>MQDQYADTEWNDALRKAGILPPKPPPEKEPEAEPVSATITKDGTKDYATMSLDELDDFEDDDSEFFEEFKRKRLAEMKETVLKRRFGEVLEISGVDYVQEVNNAGEGVWVVLHLYKQGVPLCALINRHLTGLARKFADVKFVKSIANTCIPNFPDASLPAIFIYYEGNLRKQIIGALDFGGMSLTEDALEFILAQEKVVKTEFECDPRISGAGNRTQVSTIYGRRKADESDEEED</sequence>
<protein>
    <submittedName>
        <fullName evidence="4">Phosducin-like protein 3</fullName>
    </submittedName>
</protein>
<dbReference type="GO" id="GO:0005737">
    <property type="term" value="C:cytoplasm"/>
    <property type="evidence" value="ECO:0007669"/>
    <property type="project" value="TreeGrafter"/>
</dbReference>
<evidence type="ECO:0000256" key="2">
    <source>
        <dbReference type="SAM" id="MobiDB-lite"/>
    </source>
</evidence>
<dbReference type="GO" id="GO:0006457">
    <property type="term" value="P:protein folding"/>
    <property type="evidence" value="ECO:0007669"/>
    <property type="project" value="TreeGrafter"/>
</dbReference>
<dbReference type="InterPro" id="IPR036249">
    <property type="entry name" value="Thioredoxin-like_sf"/>
</dbReference>
<dbReference type="EMBL" id="MTYJ01000003">
    <property type="protein sequence ID" value="OQV25192.1"/>
    <property type="molecule type" value="Genomic_DNA"/>
</dbReference>
<comment type="caution">
    <text evidence="4">The sequence shown here is derived from an EMBL/GenBank/DDBJ whole genome shotgun (WGS) entry which is preliminary data.</text>
</comment>
<name>A0A1W0XCV4_HYPEX</name>
<evidence type="ECO:0000256" key="1">
    <source>
        <dbReference type="ARBA" id="ARBA00009686"/>
    </source>
</evidence>
<evidence type="ECO:0000313" key="4">
    <source>
        <dbReference type="EMBL" id="OQV25192.1"/>
    </source>
</evidence>
<comment type="similarity">
    <text evidence="1">Belongs to the phosducin family.</text>
</comment>
<dbReference type="SUPFAM" id="SSF52833">
    <property type="entry name" value="Thioredoxin-like"/>
    <property type="match status" value="1"/>
</dbReference>
<proteinExistence type="inferred from homology"/>
<evidence type="ECO:0000259" key="3">
    <source>
        <dbReference type="Pfam" id="PF02114"/>
    </source>
</evidence>
<dbReference type="CDD" id="cd02988">
    <property type="entry name" value="Phd_like_VIAF"/>
    <property type="match status" value="1"/>
</dbReference>
<dbReference type="OrthoDB" id="45518at2759"/>
<reference evidence="5" key="1">
    <citation type="submission" date="2017-01" db="EMBL/GenBank/DDBJ databases">
        <title>Comparative genomics of anhydrobiosis in the tardigrade Hypsibius dujardini.</title>
        <authorList>
            <person name="Yoshida Y."/>
            <person name="Koutsovoulos G."/>
            <person name="Laetsch D."/>
            <person name="Stevens L."/>
            <person name="Kumar S."/>
            <person name="Horikawa D."/>
            <person name="Ishino K."/>
            <person name="Komine S."/>
            <person name="Tomita M."/>
            <person name="Blaxter M."/>
            <person name="Arakawa K."/>
        </authorList>
    </citation>
    <scope>NUCLEOTIDE SEQUENCE [LARGE SCALE GENOMIC DNA]</scope>
    <source>
        <strain evidence="5">Z151</strain>
    </source>
</reference>
<gene>
    <name evidence="4" type="ORF">BV898_00881</name>
</gene>
<evidence type="ECO:0000313" key="5">
    <source>
        <dbReference type="Proteomes" id="UP000192578"/>
    </source>
</evidence>
<feature type="region of interest" description="Disordered" evidence="2">
    <location>
        <begin position="1"/>
        <end position="43"/>
    </location>
</feature>
<dbReference type="Proteomes" id="UP000192578">
    <property type="component" value="Unassembled WGS sequence"/>
</dbReference>
<dbReference type="InterPro" id="IPR024253">
    <property type="entry name" value="Phosducin_thioredoxin-like_dom"/>
</dbReference>
<keyword evidence="5" id="KW-1185">Reference proteome</keyword>
<accession>A0A1W0XCV4</accession>
<dbReference type="AlphaFoldDB" id="A0A1W0XCV4"/>
<dbReference type="InterPro" id="IPR051498">
    <property type="entry name" value="Phosducin-like_chap/apop_reg"/>
</dbReference>
<dbReference type="PANTHER" id="PTHR45809:SF3">
    <property type="entry name" value="VIRAL IAP-ASSOCIATED FACTOR HOMOLOG"/>
    <property type="match status" value="1"/>
</dbReference>
<feature type="domain" description="Phosducin" evidence="3">
    <location>
        <begin position="49"/>
        <end position="177"/>
    </location>
</feature>
<organism evidence="4 5">
    <name type="scientific">Hypsibius exemplaris</name>
    <name type="common">Freshwater tardigrade</name>
    <dbReference type="NCBI Taxonomy" id="2072580"/>
    <lineage>
        <taxon>Eukaryota</taxon>
        <taxon>Metazoa</taxon>
        <taxon>Ecdysozoa</taxon>
        <taxon>Tardigrada</taxon>
        <taxon>Eutardigrada</taxon>
        <taxon>Parachela</taxon>
        <taxon>Hypsibioidea</taxon>
        <taxon>Hypsibiidae</taxon>
        <taxon>Hypsibius</taxon>
    </lineage>
</organism>
<dbReference type="PANTHER" id="PTHR45809">
    <property type="entry name" value="VIRAL IAP-ASSOCIATED FACTOR HOMOLOG"/>
    <property type="match status" value="1"/>
</dbReference>
<dbReference type="Gene3D" id="3.40.30.10">
    <property type="entry name" value="Glutaredoxin"/>
    <property type="match status" value="1"/>
</dbReference>
<dbReference type="Pfam" id="PF02114">
    <property type="entry name" value="Phosducin"/>
    <property type="match status" value="1"/>
</dbReference>